<gene>
    <name evidence="2" type="ORF">EJB05_33162</name>
</gene>
<reference evidence="2 3" key="1">
    <citation type="journal article" date="2019" name="Sci. Rep.">
        <title>A high-quality genome of Eragrostis curvula grass provides insights into Poaceae evolution and supports new strategies to enhance forage quality.</title>
        <authorList>
            <person name="Carballo J."/>
            <person name="Santos B.A.C.M."/>
            <person name="Zappacosta D."/>
            <person name="Garbus I."/>
            <person name="Selva J.P."/>
            <person name="Gallo C.A."/>
            <person name="Diaz A."/>
            <person name="Albertini E."/>
            <person name="Caccamo M."/>
            <person name="Echenique V."/>
        </authorList>
    </citation>
    <scope>NUCLEOTIDE SEQUENCE [LARGE SCALE GENOMIC DNA]</scope>
    <source>
        <strain evidence="3">cv. Victoria</strain>
        <tissue evidence="2">Leaf</tissue>
    </source>
</reference>
<keyword evidence="3" id="KW-1185">Reference proteome</keyword>
<evidence type="ECO:0000313" key="3">
    <source>
        <dbReference type="Proteomes" id="UP000324897"/>
    </source>
</evidence>
<dbReference type="Gramene" id="TVU17146">
    <property type="protein sequence ID" value="TVU17146"/>
    <property type="gene ID" value="EJB05_33162"/>
</dbReference>
<dbReference type="AlphaFoldDB" id="A0A5J9U0M7"/>
<comment type="caution">
    <text evidence="2">The sequence shown here is derived from an EMBL/GenBank/DDBJ whole genome shotgun (WGS) entry which is preliminary data.</text>
</comment>
<protein>
    <submittedName>
        <fullName evidence="2">Uncharacterized protein</fullName>
    </submittedName>
</protein>
<feature type="non-terminal residue" evidence="2">
    <location>
        <position position="1"/>
    </location>
</feature>
<dbReference type="Proteomes" id="UP000324897">
    <property type="component" value="Chromosome 7"/>
</dbReference>
<evidence type="ECO:0000256" key="1">
    <source>
        <dbReference type="SAM" id="MobiDB-lite"/>
    </source>
</evidence>
<proteinExistence type="predicted"/>
<dbReference type="EMBL" id="RWGY01000029">
    <property type="protein sequence ID" value="TVU17146.1"/>
    <property type="molecule type" value="Genomic_DNA"/>
</dbReference>
<sequence>NSFLCEISSAPHAAHRDPLSIHSPIGGGGARRRGRGETTAAVPVWRAADGIQSADELMLGVIADNDEDMSVAPRRLVELVDGDSAGGDAPPRTPSTGLDYVNARHALPDPRHRRLDVLLSRADRVRLPLPGKGMEFHPDVYKDSENEDLIMRRVIEAYQRLVDSKPSGGSLQGHLGRVAVPRLSMDGAVRPPSEAPQATSCTLSSGDSTTALRTEHSMVKLGSSAWVSALDDIQSSFKGGAAQQNFQPSFFMEIVIIAAWHIWKQRKGKNFENWDPSFQSWKRNFKEECKRQAHRFKENECISFTEWIDYAEHGLERQSSSPAHLLHCLSATAPVVDVELMLESG</sequence>
<accession>A0A5J9U0M7</accession>
<organism evidence="2 3">
    <name type="scientific">Eragrostis curvula</name>
    <name type="common">weeping love grass</name>
    <dbReference type="NCBI Taxonomy" id="38414"/>
    <lineage>
        <taxon>Eukaryota</taxon>
        <taxon>Viridiplantae</taxon>
        <taxon>Streptophyta</taxon>
        <taxon>Embryophyta</taxon>
        <taxon>Tracheophyta</taxon>
        <taxon>Spermatophyta</taxon>
        <taxon>Magnoliopsida</taxon>
        <taxon>Liliopsida</taxon>
        <taxon>Poales</taxon>
        <taxon>Poaceae</taxon>
        <taxon>PACMAD clade</taxon>
        <taxon>Chloridoideae</taxon>
        <taxon>Eragrostideae</taxon>
        <taxon>Eragrostidinae</taxon>
        <taxon>Eragrostis</taxon>
    </lineage>
</organism>
<name>A0A5J9U0M7_9POAL</name>
<feature type="region of interest" description="Disordered" evidence="1">
    <location>
        <begin position="81"/>
        <end position="100"/>
    </location>
</feature>
<feature type="region of interest" description="Disordered" evidence="1">
    <location>
        <begin position="15"/>
        <end position="38"/>
    </location>
</feature>
<evidence type="ECO:0000313" key="2">
    <source>
        <dbReference type="EMBL" id="TVU17146.1"/>
    </source>
</evidence>